<sequence>MPVDSVHKWERGLPNRVVEKDCREKGDGRWVPEMRGSLDKRDASAAKALDDELRRLAIEASMARSRITAGELEDIWQSYDISAAVTLRALGLEEHVYDPPEGFVAIHEPAMQQGLRLPMHNFFHDILRDWNLAPCQITLNGWQQMVASYLLWVVANAGGNLTSREFESIYQPC</sequence>
<dbReference type="EMBL" id="JBFOLK010000007">
    <property type="protein sequence ID" value="KAL2498077.1"/>
    <property type="molecule type" value="Genomic_DNA"/>
</dbReference>
<dbReference type="Pfam" id="PF04195">
    <property type="entry name" value="Transposase_28"/>
    <property type="match status" value="1"/>
</dbReference>
<feature type="domain" description="Transposase (putative) gypsy type" evidence="1">
    <location>
        <begin position="107"/>
        <end position="145"/>
    </location>
</feature>
<dbReference type="Proteomes" id="UP001604336">
    <property type="component" value="Unassembled WGS sequence"/>
</dbReference>
<protein>
    <submittedName>
        <fullName evidence="2">Plus3 domain-containing protein</fullName>
    </submittedName>
</protein>
<accession>A0ABD1SBE5</accession>
<keyword evidence="3" id="KW-1185">Reference proteome</keyword>
<name>A0ABD1SBE5_9LAMI</name>
<evidence type="ECO:0000313" key="3">
    <source>
        <dbReference type="Proteomes" id="UP001604336"/>
    </source>
</evidence>
<evidence type="ECO:0000259" key="1">
    <source>
        <dbReference type="Pfam" id="PF04195"/>
    </source>
</evidence>
<reference evidence="3" key="1">
    <citation type="submission" date="2024-07" db="EMBL/GenBank/DDBJ databases">
        <title>Two chromosome-level genome assemblies of Korean endemic species Abeliophyllum distichum and Forsythia ovata (Oleaceae).</title>
        <authorList>
            <person name="Jang H."/>
        </authorList>
    </citation>
    <scope>NUCLEOTIDE SEQUENCE [LARGE SCALE GENOMIC DNA]</scope>
</reference>
<proteinExistence type="predicted"/>
<gene>
    <name evidence="2" type="ORF">Adt_23627</name>
</gene>
<dbReference type="AlphaFoldDB" id="A0ABD1SBE5"/>
<organism evidence="2 3">
    <name type="scientific">Abeliophyllum distichum</name>
    <dbReference type="NCBI Taxonomy" id="126358"/>
    <lineage>
        <taxon>Eukaryota</taxon>
        <taxon>Viridiplantae</taxon>
        <taxon>Streptophyta</taxon>
        <taxon>Embryophyta</taxon>
        <taxon>Tracheophyta</taxon>
        <taxon>Spermatophyta</taxon>
        <taxon>Magnoliopsida</taxon>
        <taxon>eudicotyledons</taxon>
        <taxon>Gunneridae</taxon>
        <taxon>Pentapetalae</taxon>
        <taxon>asterids</taxon>
        <taxon>lamiids</taxon>
        <taxon>Lamiales</taxon>
        <taxon>Oleaceae</taxon>
        <taxon>Forsythieae</taxon>
        <taxon>Abeliophyllum</taxon>
    </lineage>
</organism>
<dbReference type="InterPro" id="IPR007321">
    <property type="entry name" value="Transposase_28"/>
</dbReference>
<comment type="caution">
    <text evidence="2">The sequence shown here is derived from an EMBL/GenBank/DDBJ whole genome shotgun (WGS) entry which is preliminary data.</text>
</comment>
<evidence type="ECO:0000313" key="2">
    <source>
        <dbReference type="EMBL" id="KAL2498077.1"/>
    </source>
</evidence>